<sequence length="516" mass="57518">MSIKSGSSTGDASNSKTSTPNHATPIRGSADEKQQDPEANGEPQWDPAFEVSFSGDTDPRNPKSMSELRKWFIVIIVATTSLCVACTSSLYTGTYAQVEAEFGSRRVITTLGLSMFVVGLGLSPMVLAPLCEFYGRKPVYIASTFFFVVWIIPCAVAKNITTLVIARFLDGFAGAAFLSVAGGTVGDLFTKSTLQAPMMVYTASPFLGPELGPVIGNFINYYVNWRWTFWVLLIWAGVQFLLVLFCVPETYSPVLLRKEAQKMRKETGDDRWHAPIEKMKRSVGGTILRSCYRPFMLLLLEPMVLLLCTFCAVVLGVLYLFFGAFNLVFTNNHNFNHWQVGLSFLGIMVGMVIGILSDPLWKKNYLRLLENHKKRTGEAGSEPEYRLAPSIVGAPLVVIGLFWFGWTQYSFIHWMVPIVGSAFFGCGIILVFSGIFTFLVESYPLYAASALAANSFARSMFAAMFPLFGPAMYNNLGYQWATFLLTMICCVLAPFPYIFYKYGKRIRKRSRYVGAR</sequence>
<reference evidence="1" key="1">
    <citation type="submission" date="2024-09" db="EMBL/GenBank/DDBJ databases">
        <title>Draft Genome Sequences of Neofusicoccum parvum.</title>
        <authorList>
            <person name="Ashida A."/>
            <person name="Camagna M."/>
            <person name="Tanaka A."/>
            <person name="Takemoto D."/>
        </authorList>
    </citation>
    <scope>NUCLEOTIDE SEQUENCE</scope>
    <source>
        <strain evidence="1">PPO83</strain>
    </source>
</reference>
<organism evidence="1 2">
    <name type="scientific">Neofusicoccum parvum</name>
    <dbReference type="NCBI Taxonomy" id="310453"/>
    <lineage>
        <taxon>Eukaryota</taxon>
        <taxon>Fungi</taxon>
        <taxon>Dikarya</taxon>
        <taxon>Ascomycota</taxon>
        <taxon>Pezizomycotina</taxon>
        <taxon>Dothideomycetes</taxon>
        <taxon>Dothideomycetes incertae sedis</taxon>
        <taxon>Botryosphaeriales</taxon>
        <taxon>Botryosphaeriaceae</taxon>
        <taxon>Neofusicoccum</taxon>
    </lineage>
</organism>
<comment type="caution">
    <text evidence="1">The sequence shown here is derived from an EMBL/GenBank/DDBJ whole genome shotgun (WGS) entry which is preliminary data.</text>
</comment>
<protein>
    <submittedName>
        <fullName evidence="1">Uncharacterized protein</fullName>
    </submittedName>
</protein>
<evidence type="ECO:0000313" key="1">
    <source>
        <dbReference type="EMBL" id="GME23368.1"/>
    </source>
</evidence>
<name>A0ACB5RS76_9PEZI</name>
<dbReference type="EMBL" id="BSXG01000007">
    <property type="protein sequence ID" value="GME23368.1"/>
    <property type="molecule type" value="Genomic_DNA"/>
</dbReference>
<keyword evidence="2" id="KW-1185">Reference proteome</keyword>
<accession>A0ACB5RS76</accession>
<gene>
    <name evidence="1" type="primary">g6165</name>
    <name evidence="1" type="ORF">NpPPO83_00006165</name>
</gene>
<dbReference type="Proteomes" id="UP001165186">
    <property type="component" value="Unassembled WGS sequence"/>
</dbReference>
<proteinExistence type="predicted"/>
<evidence type="ECO:0000313" key="2">
    <source>
        <dbReference type="Proteomes" id="UP001165186"/>
    </source>
</evidence>